<name>A0AAE5GLF5_9VIBR</name>
<comment type="catalytic activity">
    <reaction evidence="2">
        <text>2 GTP = 3',3'-c-di-GMP + 2 diphosphate</text>
        <dbReference type="Rhea" id="RHEA:24898"/>
        <dbReference type="ChEBI" id="CHEBI:33019"/>
        <dbReference type="ChEBI" id="CHEBI:37565"/>
        <dbReference type="ChEBI" id="CHEBI:58805"/>
        <dbReference type="EC" id="2.7.7.65"/>
    </reaction>
</comment>
<dbReference type="PANTHER" id="PTHR45138:SF9">
    <property type="entry name" value="DIGUANYLATE CYCLASE DGCM-RELATED"/>
    <property type="match status" value="1"/>
</dbReference>
<dbReference type="AlphaFoldDB" id="A0AAE5GLF5"/>
<gene>
    <name evidence="4" type="ORF">F0237_00035</name>
</gene>
<accession>A0AAE5GLF5</accession>
<dbReference type="SUPFAM" id="SSF55073">
    <property type="entry name" value="Nucleotide cyclase"/>
    <property type="match status" value="1"/>
</dbReference>
<dbReference type="SMART" id="SM00065">
    <property type="entry name" value="GAF"/>
    <property type="match status" value="1"/>
</dbReference>
<evidence type="ECO:0000313" key="4">
    <source>
        <dbReference type="EMBL" id="NOI79029.1"/>
    </source>
</evidence>
<dbReference type="GO" id="GO:0005886">
    <property type="term" value="C:plasma membrane"/>
    <property type="evidence" value="ECO:0007669"/>
    <property type="project" value="TreeGrafter"/>
</dbReference>
<dbReference type="GO" id="GO:0052621">
    <property type="term" value="F:diguanylate cyclase activity"/>
    <property type="evidence" value="ECO:0007669"/>
    <property type="project" value="UniProtKB-EC"/>
</dbReference>
<dbReference type="GO" id="GO:1902201">
    <property type="term" value="P:negative regulation of bacterial-type flagellum-dependent cell motility"/>
    <property type="evidence" value="ECO:0007669"/>
    <property type="project" value="TreeGrafter"/>
</dbReference>
<dbReference type="PANTHER" id="PTHR45138">
    <property type="entry name" value="REGULATORY COMPONENTS OF SENSORY TRANSDUCTION SYSTEM"/>
    <property type="match status" value="1"/>
</dbReference>
<dbReference type="RefSeq" id="WP_171319686.1">
    <property type="nucleotide sequence ID" value="NZ_VTXO01000001.1"/>
</dbReference>
<evidence type="ECO:0000256" key="1">
    <source>
        <dbReference type="ARBA" id="ARBA00012528"/>
    </source>
</evidence>
<dbReference type="Pfam" id="PF00990">
    <property type="entry name" value="GGDEF"/>
    <property type="match status" value="1"/>
</dbReference>
<dbReference type="InterPro" id="IPR029787">
    <property type="entry name" value="Nucleotide_cyclase"/>
</dbReference>
<reference evidence="4 5" key="1">
    <citation type="submission" date="2019-08" db="EMBL/GenBank/DDBJ databases">
        <title>Draft genome sequencing and comparative genomics of hatchery-associated Vibrios.</title>
        <authorList>
            <person name="Kehlet-Delgado H."/>
            <person name="Mueller R.S."/>
        </authorList>
    </citation>
    <scope>NUCLEOTIDE SEQUENCE [LARGE SCALE GENOMIC DNA]</scope>
    <source>
        <strain evidence="4 5">01-65-5-1</strain>
    </source>
</reference>
<sequence>MISPEHCVANTKSDFIDLDKWQELVDLLSELYGASTGAIVQFRQGEFNVVVSSQNEDNFLPRNTTWPWEMKSFCRHIMETRDDLYVGSAVEDANWLDAPAVAQGPVRSYCGAPILWPNGELFGTICVIDTKETIYPLSLSKLLEQLARLIASDIQTACRLQEAENMALTDELTGLLNRRGYTLLGEQKLKDAPRYHQNIGLLYIDIDNLKKVNDTHGHEFGDIAITSVANILQTTCRSSDIIARIGGDEFAILTLVSKRDELTDLSKTISNRYSEKLATAKELDVTDVSIGIHFAPCERGLCLQSLISLADNAMYHVKSEHKALS</sequence>
<dbReference type="SUPFAM" id="SSF55781">
    <property type="entry name" value="GAF domain-like"/>
    <property type="match status" value="1"/>
</dbReference>
<evidence type="ECO:0000256" key="2">
    <source>
        <dbReference type="ARBA" id="ARBA00034247"/>
    </source>
</evidence>
<organism evidence="4 5">
    <name type="scientific">Vibrio tubiashii</name>
    <dbReference type="NCBI Taxonomy" id="29498"/>
    <lineage>
        <taxon>Bacteria</taxon>
        <taxon>Pseudomonadati</taxon>
        <taxon>Pseudomonadota</taxon>
        <taxon>Gammaproteobacteria</taxon>
        <taxon>Vibrionales</taxon>
        <taxon>Vibrionaceae</taxon>
        <taxon>Vibrio</taxon>
        <taxon>Vibrio oreintalis group</taxon>
    </lineage>
</organism>
<dbReference type="InterPro" id="IPR029016">
    <property type="entry name" value="GAF-like_dom_sf"/>
</dbReference>
<dbReference type="Gene3D" id="3.30.70.270">
    <property type="match status" value="1"/>
</dbReference>
<dbReference type="Pfam" id="PF01590">
    <property type="entry name" value="GAF"/>
    <property type="match status" value="1"/>
</dbReference>
<dbReference type="InterPro" id="IPR043128">
    <property type="entry name" value="Rev_trsase/Diguanyl_cyclase"/>
</dbReference>
<dbReference type="PROSITE" id="PS50887">
    <property type="entry name" value="GGDEF"/>
    <property type="match status" value="1"/>
</dbReference>
<dbReference type="SMART" id="SM00267">
    <property type="entry name" value="GGDEF"/>
    <property type="match status" value="1"/>
</dbReference>
<dbReference type="EC" id="2.7.7.65" evidence="1"/>
<protein>
    <recommendedName>
        <fullName evidence="1">diguanylate cyclase</fullName>
        <ecNumber evidence="1">2.7.7.65</ecNumber>
    </recommendedName>
</protein>
<evidence type="ECO:0000259" key="3">
    <source>
        <dbReference type="PROSITE" id="PS50887"/>
    </source>
</evidence>
<comment type="caution">
    <text evidence="4">The sequence shown here is derived from an EMBL/GenBank/DDBJ whole genome shotgun (WGS) entry which is preliminary data.</text>
</comment>
<evidence type="ECO:0000313" key="5">
    <source>
        <dbReference type="Proteomes" id="UP000572722"/>
    </source>
</evidence>
<dbReference type="InterPro" id="IPR003018">
    <property type="entry name" value="GAF"/>
</dbReference>
<dbReference type="Proteomes" id="UP000572722">
    <property type="component" value="Unassembled WGS sequence"/>
</dbReference>
<dbReference type="EMBL" id="VTXO01000001">
    <property type="protein sequence ID" value="NOI79029.1"/>
    <property type="molecule type" value="Genomic_DNA"/>
</dbReference>
<dbReference type="Gene3D" id="3.30.450.40">
    <property type="match status" value="1"/>
</dbReference>
<dbReference type="NCBIfam" id="TIGR00254">
    <property type="entry name" value="GGDEF"/>
    <property type="match status" value="1"/>
</dbReference>
<feature type="domain" description="GGDEF" evidence="3">
    <location>
        <begin position="197"/>
        <end position="325"/>
    </location>
</feature>
<dbReference type="GO" id="GO:0043709">
    <property type="term" value="P:cell adhesion involved in single-species biofilm formation"/>
    <property type="evidence" value="ECO:0007669"/>
    <property type="project" value="TreeGrafter"/>
</dbReference>
<dbReference type="InterPro" id="IPR000160">
    <property type="entry name" value="GGDEF_dom"/>
</dbReference>
<dbReference type="CDD" id="cd01949">
    <property type="entry name" value="GGDEF"/>
    <property type="match status" value="1"/>
</dbReference>
<proteinExistence type="predicted"/>
<dbReference type="InterPro" id="IPR050469">
    <property type="entry name" value="Diguanylate_Cyclase"/>
</dbReference>